<dbReference type="InterPro" id="IPR045860">
    <property type="entry name" value="Snake_toxin-like_sf"/>
</dbReference>
<evidence type="ECO:0000256" key="8">
    <source>
        <dbReference type="ARBA" id="ARBA00023288"/>
    </source>
</evidence>
<keyword evidence="8" id="KW-0449">Lipoprotein</keyword>
<dbReference type="GO" id="GO:0098552">
    <property type="term" value="C:side of membrane"/>
    <property type="evidence" value="ECO:0007669"/>
    <property type="project" value="UniProtKB-KW"/>
</dbReference>
<dbReference type="OrthoDB" id="6249205at2759"/>
<dbReference type="InterPro" id="IPR031424">
    <property type="entry name" value="QVR-like"/>
</dbReference>
<keyword evidence="7" id="KW-0325">Glycoprotein</keyword>
<dbReference type="CDD" id="cd23591">
    <property type="entry name" value="TFP_LU_ECD_Crim"/>
    <property type="match status" value="1"/>
</dbReference>
<evidence type="ECO:0000313" key="10">
    <source>
        <dbReference type="EMBL" id="KRT83027.1"/>
    </source>
</evidence>
<accession>A0A0T6B6S3</accession>
<evidence type="ECO:0000256" key="3">
    <source>
        <dbReference type="ARBA" id="ARBA00022692"/>
    </source>
</evidence>
<keyword evidence="2" id="KW-0336">GPI-anchor</keyword>
<sequence length="157" mass="18610">MKNNYIFFIFFMFNIISTAFALWCYECVSNEPGCGKEFNWWWHWTKVCPENDDICVKIIEKKDSEEVITRGCLSTIQGYRRDIPADHYEGCRPAAINEQLGHYVKNSIKELDVHRTYYQNTTFCFCFLDHRCNDGSSLKSSLFLVSMILLFSYYRII</sequence>
<evidence type="ECO:0000313" key="11">
    <source>
        <dbReference type="Proteomes" id="UP000051574"/>
    </source>
</evidence>
<dbReference type="GO" id="GO:0030431">
    <property type="term" value="P:sleep"/>
    <property type="evidence" value="ECO:0007669"/>
    <property type="project" value="InterPro"/>
</dbReference>
<keyword evidence="5 9" id="KW-1133">Transmembrane helix</keyword>
<dbReference type="PANTHER" id="PTHR33562:SF28">
    <property type="entry name" value="PROTEIN QUIVER"/>
    <property type="match status" value="1"/>
</dbReference>
<dbReference type="EMBL" id="LJIG01009464">
    <property type="protein sequence ID" value="KRT83027.1"/>
    <property type="molecule type" value="Genomic_DNA"/>
</dbReference>
<evidence type="ECO:0000256" key="4">
    <source>
        <dbReference type="ARBA" id="ARBA00022729"/>
    </source>
</evidence>
<comment type="caution">
    <text evidence="10">The sequence shown here is derived from an EMBL/GenBank/DDBJ whole genome shotgun (WGS) entry which is preliminary data.</text>
</comment>
<evidence type="ECO:0000256" key="7">
    <source>
        <dbReference type="ARBA" id="ARBA00023180"/>
    </source>
</evidence>
<proteinExistence type="predicted"/>
<dbReference type="SUPFAM" id="SSF57302">
    <property type="entry name" value="Snake toxin-like"/>
    <property type="match status" value="1"/>
</dbReference>
<feature type="transmembrane region" description="Helical" evidence="9">
    <location>
        <begin position="6"/>
        <end position="25"/>
    </location>
</feature>
<protein>
    <submittedName>
        <fullName evidence="10">Uncharacterized protein</fullName>
    </submittedName>
</protein>
<keyword evidence="11" id="KW-1185">Reference proteome</keyword>
<name>A0A0T6B6S3_9SCAR</name>
<evidence type="ECO:0000256" key="2">
    <source>
        <dbReference type="ARBA" id="ARBA00022622"/>
    </source>
</evidence>
<dbReference type="Proteomes" id="UP000051574">
    <property type="component" value="Unassembled WGS sequence"/>
</dbReference>
<comment type="subcellular location">
    <subcellularLocation>
        <location evidence="1">Membrane</location>
        <topology evidence="1">Lipid-anchor</topology>
        <topology evidence="1">GPI-anchor</topology>
    </subcellularLocation>
</comment>
<evidence type="ECO:0000256" key="1">
    <source>
        <dbReference type="ARBA" id="ARBA00004589"/>
    </source>
</evidence>
<keyword evidence="3 9" id="KW-0812">Transmembrane</keyword>
<evidence type="ECO:0000256" key="5">
    <source>
        <dbReference type="ARBA" id="ARBA00022989"/>
    </source>
</evidence>
<keyword evidence="6 9" id="KW-0472">Membrane</keyword>
<gene>
    <name evidence="10" type="ORF">AMK59_3314</name>
</gene>
<keyword evidence="4" id="KW-0732">Signal</keyword>
<dbReference type="GO" id="GO:0032222">
    <property type="term" value="P:regulation of synaptic transmission, cholinergic"/>
    <property type="evidence" value="ECO:0007669"/>
    <property type="project" value="InterPro"/>
</dbReference>
<reference evidence="10 11" key="1">
    <citation type="submission" date="2015-09" db="EMBL/GenBank/DDBJ databases">
        <title>Draft genome of the scarab beetle Oryctes borbonicus.</title>
        <authorList>
            <person name="Meyer J.M."/>
            <person name="Markov G.V."/>
            <person name="Baskaran P."/>
            <person name="Herrmann M."/>
            <person name="Sommer R.J."/>
            <person name="Roedelsperger C."/>
        </authorList>
    </citation>
    <scope>NUCLEOTIDE SEQUENCE [LARGE SCALE GENOMIC DNA]</scope>
    <source>
        <strain evidence="10">OB123</strain>
        <tissue evidence="10">Whole animal</tissue>
    </source>
</reference>
<organism evidence="10 11">
    <name type="scientific">Oryctes borbonicus</name>
    <dbReference type="NCBI Taxonomy" id="1629725"/>
    <lineage>
        <taxon>Eukaryota</taxon>
        <taxon>Metazoa</taxon>
        <taxon>Ecdysozoa</taxon>
        <taxon>Arthropoda</taxon>
        <taxon>Hexapoda</taxon>
        <taxon>Insecta</taxon>
        <taxon>Pterygota</taxon>
        <taxon>Neoptera</taxon>
        <taxon>Endopterygota</taxon>
        <taxon>Coleoptera</taxon>
        <taxon>Polyphaga</taxon>
        <taxon>Scarabaeiformia</taxon>
        <taxon>Scarabaeidae</taxon>
        <taxon>Dynastinae</taxon>
        <taxon>Oryctes</taxon>
    </lineage>
</organism>
<dbReference type="InterPro" id="IPR050975">
    <property type="entry name" value="Sleep_regulator"/>
</dbReference>
<dbReference type="AlphaFoldDB" id="A0A0T6B6S3"/>
<dbReference type="PANTHER" id="PTHR33562">
    <property type="entry name" value="ATILLA, ISOFORM B-RELATED-RELATED"/>
    <property type="match status" value="1"/>
</dbReference>
<dbReference type="Pfam" id="PF17064">
    <property type="entry name" value="QVR"/>
    <property type="match status" value="1"/>
</dbReference>
<evidence type="ECO:0000256" key="9">
    <source>
        <dbReference type="SAM" id="Phobius"/>
    </source>
</evidence>
<evidence type="ECO:0000256" key="6">
    <source>
        <dbReference type="ARBA" id="ARBA00023136"/>
    </source>
</evidence>